<protein>
    <submittedName>
        <fullName evidence="1">Uncharacterized protein</fullName>
    </submittedName>
</protein>
<comment type="caution">
    <text evidence="1">The sequence shown here is derived from an EMBL/GenBank/DDBJ whole genome shotgun (WGS) entry which is preliminary data.</text>
</comment>
<dbReference type="EMBL" id="RRYP01029759">
    <property type="protein sequence ID" value="TNV71533.1"/>
    <property type="molecule type" value="Genomic_DNA"/>
</dbReference>
<sequence length="229" mass="27269">MAFNKKDLEIFLRNAILLDGFKFGHDVTAFYWQKEADGVINRIEVGYRKYPGSFYLHTPLAMVKFNEMEDIIHEYIQKYGIENSYGEYTIQSRFRDLPEVDYSKFDIEIHDEASFNEVVTEVNKIIEYGAMPFFEKFKTLQDVNKSLNEMDEVEISRFVSGIVGIKIPLIKKLINASDFKDELLKKKEWYIDREEFKNHRHFKDHDLVFNDLFSEDLREQQVIMCQNRG</sequence>
<evidence type="ECO:0000313" key="2">
    <source>
        <dbReference type="Proteomes" id="UP000785679"/>
    </source>
</evidence>
<accession>A0A8J8NAX3</accession>
<name>A0A8J8NAX3_HALGN</name>
<reference evidence="1" key="1">
    <citation type="submission" date="2019-06" db="EMBL/GenBank/DDBJ databases">
        <authorList>
            <person name="Zheng W."/>
        </authorList>
    </citation>
    <scope>NUCLEOTIDE SEQUENCE</scope>
    <source>
        <strain evidence="1">QDHG01</strain>
    </source>
</reference>
<organism evidence="1 2">
    <name type="scientific">Halteria grandinella</name>
    <dbReference type="NCBI Taxonomy" id="5974"/>
    <lineage>
        <taxon>Eukaryota</taxon>
        <taxon>Sar</taxon>
        <taxon>Alveolata</taxon>
        <taxon>Ciliophora</taxon>
        <taxon>Intramacronucleata</taxon>
        <taxon>Spirotrichea</taxon>
        <taxon>Stichotrichia</taxon>
        <taxon>Sporadotrichida</taxon>
        <taxon>Halteriidae</taxon>
        <taxon>Halteria</taxon>
    </lineage>
</organism>
<gene>
    <name evidence="1" type="ORF">FGO68_gene10986</name>
</gene>
<dbReference type="Proteomes" id="UP000785679">
    <property type="component" value="Unassembled WGS sequence"/>
</dbReference>
<keyword evidence="2" id="KW-1185">Reference proteome</keyword>
<proteinExistence type="predicted"/>
<dbReference type="AlphaFoldDB" id="A0A8J8NAX3"/>
<evidence type="ECO:0000313" key="1">
    <source>
        <dbReference type="EMBL" id="TNV71533.1"/>
    </source>
</evidence>